<dbReference type="InterPro" id="IPR024932">
    <property type="entry name" value="ApbE"/>
</dbReference>
<comment type="similarity">
    <text evidence="10 12">Belongs to the ApbE family.</text>
</comment>
<dbReference type="InterPro" id="IPR003374">
    <property type="entry name" value="ApbE-like_sf"/>
</dbReference>
<dbReference type="GO" id="GO:0005886">
    <property type="term" value="C:plasma membrane"/>
    <property type="evidence" value="ECO:0007669"/>
    <property type="project" value="UniProtKB-SubCell"/>
</dbReference>
<evidence type="ECO:0000256" key="7">
    <source>
        <dbReference type="ARBA" id="ARBA00022842"/>
    </source>
</evidence>
<keyword evidence="3 10" id="KW-0285">Flavoprotein</keyword>
<comment type="cofactor">
    <cofactor evidence="11">
        <name>Mg(2+)</name>
        <dbReference type="ChEBI" id="CHEBI:18420"/>
    </cofactor>
    <cofactor evidence="11">
        <name>Mn(2+)</name>
        <dbReference type="ChEBI" id="CHEBI:29035"/>
    </cofactor>
    <text evidence="11">Magnesium. Can also use manganese.</text>
</comment>
<evidence type="ECO:0000256" key="5">
    <source>
        <dbReference type="ARBA" id="ARBA00022723"/>
    </source>
</evidence>
<keyword evidence="12" id="KW-0449">Lipoprotein</keyword>
<comment type="catalytic activity">
    <reaction evidence="9 10 12">
        <text>L-threonyl-[protein] + FAD = FMN-L-threonyl-[protein] + AMP + H(+)</text>
        <dbReference type="Rhea" id="RHEA:36847"/>
        <dbReference type="Rhea" id="RHEA-COMP:11060"/>
        <dbReference type="Rhea" id="RHEA-COMP:11061"/>
        <dbReference type="ChEBI" id="CHEBI:15378"/>
        <dbReference type="ChEBI" id="CHEBI:30013"/>
        <dbReference type="ChEBI" id="CHEBI:57692"/>
        <dbReference type="ChEBI" id="CHEBI:74257"/>
        <dbReference type="ChEBI" id="CHEBI:456215"/>
        <dbReference type="EC" id="2.7.1.180"/>
    </reaction>
</comment>
<reference evidence="13 14" key="1">
    <citation type="submission" date="2016-11" db="EMBL/GenBank/DDBJ databases">
        <title>Trade-off between light-utilization and light-protection in marine flavobacteria.</title>
        <authorList>
            <person name="Kumagai Y."/>
        </authorList>
    </citation>
    <scope>NUCLEOTIDE SEQUENCE [LARGE SCALE GENOMIC DNA]</scope>
    <source>
        <strain evidence="13 14">JCM 17109</strain>
    </source>
</reference>
<dbReference type="OrthoDB" id="9778595at2"/>
<dbReference type="PROSITE" id="PS51257">
    <property type="entry name" value="PROKAR_LIPOPROTEIN"/>
    <property type="match status" value="1"/>
</dbReference>
<name>A0A2S9WXQ7_9FLAO</name>
<evidence type="ECO:0000256" key="12">
    <source>
        <dbReference type="RuleBase" id="RU363002"/>
    </source>
</evidence>
<dbReference type="Pfam" id="PF02424">
    <property type="entry name" value="ApbE"/>
    <property type="match status" value="1"/>
</dbReference>
<evidence type="ECO:0000256" key="4">
    <source>
        <dbReference type="ARBA" id="ARBA00022679"/>
    </source>
</evidence>
<comment type="subcellular location">
    <subcellularLocation>
        <location evidence="12">Cell inner membrane</location>
        <topology evidence="12">Lipid-anchor</topology>
        <orientation evidence="12">Periplasmic side</orientation>
    </subcellularLocation>
</comment>
<feature type="binding site" evidence="11">
    <location>
        <position position="294"/>
    </location>
    <ligand>
        <name>Mg(2+)</name>
        <dbReference type="ChEBI" id="CHEBI:18420"/>
    </ligand>
</feature>
<dbReference type="GO" id="GO:0016740">
    <property type="term" value="F:transferase activity"/>
    <property type="evidence" value="ECO:0007669"/>
    <property type="project" value="UniProtKB-UniRule"/>
</dbReference>
<feature type="binding site" evidence="11">
    <location>
        <position position="175"/>
    </location>
    <ligand>
        <name>Mg(2+)</name>
        <dbReference type="ChEBI" id="CHEBI:18420"/>
    </ligand>
</feature>
<dbReference type="EMBL" id="MQUC01000003">
    <property type="protein sequence ID" value="PRP68166.1"/>
    <property type="molecule type" value="Genomic_DNA"/>
</dbReference>
<keyword evidence="5 10" id="KW-0479">Metal-binding</keyword>
<keyword evidence="6 10" id="KW-0274">FAD</keyword>
<keyword evidence="12" id="KW-0472">Membrane</keyword>
<keyword evidence="12" id="KW-0997">Cell inner membrane</keyword>
<evidence type="ECO:0000256" key="8">
    <source>
        <dbReference type="ARBA" id="ARBA00031306"/>
    </source>
</evidence>
<keyword evidence="4 10" id="KW-0808">Transferase</keyword>
<dbReference type="GO" id="GO:0046872">
    <property type="term" value="F:metal ion binding"/>
    <property type="evidence" value="ECO:0007669"/>
    <property type="project" value="UniProtKB-UniRule"/>
</dbReference>
<evidence type="ECO:0000256" key="11">
    <source>
        <dbReference type="PIRSR" id="PIRSR006268-2"/>
    </source>
</evidence>
<comment type="function">
    <text evidence="12">Flavin transferase that catalyzes the transfer of the FMN moiety of FAD and its covalent binding to the hydroxyl group of a threonine residue in a target flavoprotein.</text>
</comment>
<evidence type="ECO:0000313" key="13">
    <source>
        <dbReference type="EMBL" id="PRP68166.1"/>
    </source>
</evidence>
<evidence type="ECO:0000256" key="6">
    <source>
        <dbReference type="ARBA" id="ARBA00022827"/>
    </source>
</evidence>
<evidence type="ECO:0000256" key="3">
    <source>
        <dbReference type="ARBA" id="ARBA00022630"/>
    </source>
</evidence>
<proteinExistence type="inferred from homology"/>
<sequence>MKYLAVISFLFLLSSCKKTDQDLSATTQELYGNAIGTTYSIKYFANETKDLEPKVDSLIDLFNQSMSTWVPDSKINQINAGKDSVAVGKEFKEVFDFAQEIYRKTDGYFDPTVGNLVNAYGFGADGKKEKVPQDYQIDSLLQYVGFYKLDMVPAGKEDQYFVESSHSGIYLEFNAIAKGTLVDYIARMLENHGITDYLVEVGGEVTAAGINLEKQQEWSVGIDDPTQVAGQRELVTAVKLKDKAMAGSGNYRKFKIDQESGKEYVHTVNPLTGKAVPSEVLGVNVIAENCTLADGYATAFMAMPLEKSRRLLPNLPEIEVLIMYMGTDGKLKFETTPGFNQYVKQPIL</sequence>
<evidence type="ECO:0000256" key="2">
    <source>
        <dbReference type="ARBA" id="ARBA00016337"/>
    </source>
</evidence>
<dbReference type="PANTHER" id="PTHR30040:SF2">
    <property type="entry name" value="FAD:PROTEIN FMN TRANSFERASE"/>
    <property type="match status" value="1"/>
</dbReference>
<dbReference type="Gene3D" id="3.10.520.10">
    <property type="entry name" value="ApbE-like domains"/>
    <property type="match status" value="1"/>
</dbReference>
<keyword evidence="7 10" id="KW-0460">Magnesium</keyword>
<dbReference type="AlphaFoldDB" id="A0A2S9WXQ7"/>
<dbReference type="RefSeq" id="WP_105983839.1">
    <property type="nucleotide sequence ID" value="NZ_MQUC01000003.1"/>
</dbReference>
<dbReference type="EC" id="2.7.1.180" evidence="1 10"/>
<keyword evidence="14" id="KW-1185">Reference proteome</keyword>
<accession>A0A2S9WXQ7</accession>
<dbReference type="Proteomes" id="UP000239532">
    <property type="component" value="Unassembled WGS sequence"/>
</dbReference>
<comment type="caution">
    <text evidence="13">The sequence shown here is derived from an EMBL/GenBank/DDBJ whole genome shotgun (WGS) entry which is preliminary data.</text>
</comment>
<evidence type="ECO:0000256" key="9">
    <source>
        <dbReference type="ARBA" id="ARBA00048540"/>
    </source>
</evidence>
<protein>
    <recommendedName>
        <fullName evidence="2 10">FAD:protein FMN transferase</fullName>
        <ecNumber evidence="1 10">2.7.1.180</ecNumber>
    </recommendedName>
    <alternativeName>
        <fullName evidence="8 10">Flavin transferase</fullName>
    </alternativeName>
</protein>
<evidence type="ECO:0000313" key="14">
    <source>
        <dbReference type="Proteomes" id="UP000239532"/>
    </source>
</evidence>
<dbReference type="PANTHER" id="PTHR30040">
    <property type="entry name" value="THIAMINE BIOSYNTHESIS LIPOPROTEIN APBE"/>
    <property type="match status" value="1"/>
</dbReference>
<gene>
    <name evidence="13" type="ORF">BST86_14230</name>
</gene>
<evidence type="ECO:0000256" key="1">
    <source>
        <dbReference type="ARBA" id="ARBA00011955"/>
    </source>
</evidence>
<dbReference type="PIRSF" id="PIRSF006268">
    <property type="entry name" value="ApbE"/>
    <property type="match status" value="1"/>
</dbReference>
<keyword evidence="12" id="KW-1003">Cell membrane</keyword>
<dbReference type="SUPFAM" id="SSF143631">
    <property type="entry name" value="ApbE-like"/>
    <property type="match status" value="1"/>
</dbReference>
<evidence type="ECO:0000256" key="10">
    <source>
        <dbReference type="PIRNR" id="PIRNR006268"/>
    </source>
</evidence>
<organism evidence="13 14">
    <name type="scientific">Nonlabens agnitus</name>
    <dbReference type="NCBI Taxonomy" id="870484"/>
    <lineage>
        <taxon>Bacteria</taxon>
        <taxon>Pseudomonadati</taxon>
        <taxon>Bacteroidota</taxon>
        <taxon>Flavobacteriia</taxon>
        <taxon>Flavobacteriales</taxon>
        <taxon>Flavobacteriaceae</taxon>
        <taxon>Nonlabens</taxon>
    </lineage>
</organism>
<feature type="binding site" evidence="11">
    <location>
        <position position="298"/>
    </location>
    <ligand>
        <name>Mg(2+)</name>
        <dbReference type="ChEBI" id="CHEBI:18420"/>
    </ligand>
</feature>